<dbReference type="SUPFAM" id="SSF48208">
    <property type="entry name" value="Six-hairpin glycosidases"/>
    <property type="match status" value="1"/>
</dbReference>
<accession>A0A7S7NS72</accession>
<dbReference type="CDD" id="cd02955">
    <property type="entry name" value="SSP411"/>
    <property type="match status" value="1"/>
</dbReference>
<keyword evidence="3" id="KW-1185">Reference proteome</keyword>
<dbReference type="Proteomes" id="UP000593892">
    <property type="component" value="Chromosome"/>
</dbReference>
<dbReference type="InterPro" id="IPR024705">
    <property type="entry name" value="Ssp411"/>
</dbReference>
<evidence type="ECO:0000313" key="3">
    <source>
        <dbReference type="Proteomes" id="UP000593892"/>
    </source>
</evidence>
<organism evidence="2 3">
    <name type="scientific">Paludibaculum fermentans</name>
    <dbReference type="NCBI Taxonomy" id="1473598"/>
    <lineage>
        <taxon>Bacteria</taxon>
        <taxon>Pseudomonadati</taxon>
        <taxon>Acidobacteriota</taxon>
        <taxon>Terriglobia</taxon>
        <taxon>Bryobacterales</taxon>
        <taxon>Bryobacteraceae</taxon>
        <taxon>Paludibaculum</taxon>
    </lineage>
</organism>
<dbReference type="AlphaFoldDB" id="A0A7S7NS72"/>
<dbReference type="Gene3D" id="3.40.30.10">
    <property type="entry name" value="Glutaredoxin"/>
    <property type="match status" value="1"/>
</dbReference>
<dbReference type="Pfam" id="PF03190">
    <property type="entry name" value="Thioredox_DsbH"/>
    <property type="match status" value="1"/>
</dbReference>
<dbReference type="InterPro" id="IPR012341">
    <property type="entry name" value="6hp_glycosidase-like_sf"/>
</dbReference>
<reference evidence="2 3" key="1">
    <citation type="submission" date="2020-10" db="EMBL/GenBank/DDBJ databases">
        <title>Complete genome sequence of Paludibaculum fermentans P105T, a facultatively anaerobic acidobacterium capable of dissimilatory Fe(III) reduction.</title>
        <authorList>
            <person name="Dedysh S.N."/>
            <person name="Beletsky A.V."/>
            <person name="Kulichevskaya I.S."/>
            <person name="Mardanov A.V."/>
            <person name="Ravin N.V."/>
        </authorList>
    </citation>
    <scope>NUCLEOTIDE SEQUENCE [LARGE SCALE GENOMIC DNA]</scope>
    <source>
        <strain evidence="2 3">P105</strain>
    </source>
</reference>
<dbReference type="KEGG" id="pfer:IRI77_01875"/>
<sequence length="661" mass="74461">MHTNRLIHEKSPYLLQHARNPVDWYPWGPEAFQKARDEDKPIFLSAGYSTCHWCHVMERESFENEAIAAQINRDFVAVKLDREERPDIDRIYMLFVQATTGSGGWPMSVWMTPDLKPFYGGTYFPPDNRYGRPGFGYVLQQLAQAWKEQRDKLISSSISILGELESHSQVQSAGTDIDRGAFDSSYHYFRRTFDTHHGGFGQAPKFPRPSVLDFLFRYSVTAKEEEAREMALTTLREMAKGGMHDQLGGGFHRYSVDERWFVPHFEKMLYDQAQLASSYLEAYQITRDEAFAEVARGIFEYVLRDMTHPEGGFLSAEDADSVIDPANPHEKGEGAFYVWSMDELKQLLGADRALAFAQKYGCRENGNVDNDPHAEFTGKNILYLKDAYPAPEFEKERQVLLAERSKRIRPHLDDKVLASWNGLMISAFAKGAQVLHEPRYLDAATKALAFIQGQLVVDGKLMRRWREGEAAIAGFLDDYAALAQACVDVYEATFDQAHLAFGKTLALSMLELFEDKQNGGFYSTAGDSDELVLRLKEDYDGAEPAGNSVAAGALLRLAEYCELEPLKEAAGDTLAAFASRINQQGVTIPRMLCAVLESQAPKSEVKFSGEAEPLIQEFRKHFRPFTTVHWDRTGEASAMVCEDFVCQPPVTTASDLVKLIG</sequence>
<dbReference type="SUPFAM" id="SSF52833">
    <property type="entry name" value="Thioredoxin-like"/>
    <property type="match status" value="1"/>
</dbReference>
<name>A0A7S7NS72_PALFE</name>
<dbReference type="Gene3D" id="1.50.10.10">
    <property type="match status" value="2"/>
</dbReference>
<dbReference type="PANTHER" id="PTHR42899">
    <property type="entry name" value="SPERMATOGENESIS-ASSOCIATED PROTEIN 20"/>
    <property type="match status" value="1"/>
</dbReference>
<dbReference type="PIRSF" id="PIRSF006402">
    <property type="entry name" value="UCP006402_thioredoxin"/>
    <property type="match status" value="1"/>
</dbReference>
<dbReference type="GO" id="GO:0005975">
    <property type="term" value="P:carbohydrate metabolic process"/>
    <property type="evidence" value="ECO:0007669"/>
    <property type="project" value="InterPro"/>
</dbReference>
<dbReference type="InterPro" id="IPR008928">
    <property type="entry name" value="6-hairpin_glycosidase_sf"/>
</dbReference>
<gene>
    <name evidence="2" type="ORF">IRI77_01875</name>
</gene>
<dbReference type="InterPro" id="IPR036249">
    <property type="entry name" value="Thioredoxin-like_sf"/>
</dbReference>
<feature type="domain" description="Spermatogenesis-associated protein 20-like TRX" evidence="1">
    <location>
        <begin position="3"/>
        <end position="164"/>
    </location>
</feature>
<dbReference type="EMBL" id="CP063849">
    <property type="protein sequence ID" value="QOY88736.1"/>
    <property type="molecule type" value="Genomic_DNA"/>
</dbReference>
<dbReference type="RefSeq" id="WP_194450398.1">
    <property type="nucleotide sequence ID" value="NZ_CP063849.1"/>
</dbReference>
<evidence type="ECO:0000259" key="1">
    <source>
        <dbReference type="Pfam" id="PF03190"/>
    </source>
</evidence>
<protein>
    <submittedName>
        <fullName evidence="2">Thioredoxin domain-containing protein</fullName>
    </submittedName>
</protein>
<dbReference type="PANTHER" id="PTHR42899:SF1">
    <property type="entry name" value="SPERMATOGENESIS-ASSOCIATED PROTEIN 20"/>
    <property type="match status" value="1"/>
</dbReference>
<proteinExistence type="predicted"/>
<dbReference type="InterPro" id="IPR004879">
    <property type="entry name" value="Ssp411-like_TRX"/>
</dbReference>
<evidence type="ECO:0000313" key="2">
    <source>
        <dbReference type="EMBL" id="QOY88736.1"/>
    </source>
</evidence>